<evidence type="ECO:0000256" key="2">
    <source>
        <dbReference type="ARBA" id="ARBA00023015"/>
    </source>
</evidence>
<dbReference type="PROSITE" id="PS51297">
    <property type="entry name" value="K_BOX"/>
    <property type="match status" value="1"/>
</dbReference>
<feature type="domain" description="K-box" evidence="7">
    <location>
        <begin position="87"/>
        <end position="177"/>
    </location>
</feature>
<dbReference type="Gene3D" id="3.40.1810.10">
    <property type="entry name" value="Transcription factor, MADS-box"/>
    <property type="match status" value="1"/>
</dbReference>
<dbReference type="CDD" id="cd00265">
    <property type="entry name" value="MADS_MEF2_like"/>
    <property type="match status" value="1"/>
</dbReference>
<accession>A0A5N6QCI8</accession>
<keyword evidence="3" id="KW-0238">DNA-binding</keyword>
<evidence type="ECO:0000259" key="6">
    <source>
        <dbReference type="PROSITE" id="PS50066"/>
    </source>
</evidence>
<dbReference type="PROSITE" id="PS50066">
    <property type="entry name" value="MADS_BOX_2"/>
    <property type="match status" value="1"/>
</dbReference>
<name>A0A5N6QCI8_9ROSI</name>
<evidence type="ECO:0000256" key="4">
    <source>
        <dbReference type="ARBA" id="ARBA00023163"/>
    </source>
</evidence>
<proteinExistence type="predicted"/>
<dbReference type="GO" id="GO:0045944">
    <property type="term" value="P:positive regulation of transcription by RNA polymerase II"/>
    <property type="evidence" value="ECO:0007669"/>
    <property type="project" value="InterPro"/>
</dbReference>
<evidence type="ECO:0000256" key="5">
    <source>
        <dbReference type="ARBA" id="ARBA00023242"/>
    </source>
</evidence>
<evidence type="ECO:0000313" key="9">
    <source>
        <dbReference type="Proteomes" id="UP000327013"/>
    </source>
</evidence>
<dbReference type="EMBL" id="CM017321">
    <property type="protein sequence ID" value="KAE7995940.1"/>
    <property type="molecule type" value="Genomic_DNA"/>
</dbReference>
<feature type="domain" description="MADS-box" evidence="6">
    <location>
        <begin position="1"/>
        <end position="61"/>
    </location>
</feature>
<dbReference type="GO" id="GO:0003700">
    <property type="term" value="F:DNA-binding transcription factor activity"/>
    <property type="evidence" value="ECO:0007669"/>
    <property type="project" value="InterPro"/>
</dbReference>
<keyword evidence="2" id="KW-0805">Transcription regulation</keyword>
<dbReference type="PRINTS" id="PR00404">
    <property type="entry name" value="MADSDOMAIN"/>
</dbReference>
<protein>
    <recommendedName>
        <fullName evidence="10">MADS-box domain-containing protein</fullName>
    </recommendedName>
</protein>
<dbReference type="Proteomes" id="UP000327013">
    <property type="component" value="Chromosome 1"/>
</dbReference>
<gene>
    <name evidence="8" type="ORF">FH972_000696</name>
</gene>
<dbReference type="SMART" id="SM00432">
    <property type="entry name" value="MADS"/>
    <property type="match status" value="1"/>
</dbReference>
<dbReference type="InterPro" id="IPR033896">
    <property type="entry name" value="MEF2-like_N"/>
</dbReference>
<dbReference type="GO" id="GO:0000977">
    <property type="term" value="F:RNA polymerase II transcription regulatory region sequence-specific DNA binding"/>
    <property type="evidence" value="ECO:0007669"/>
    <property type="project" value="InterPro"/>
</dbReference>
<sequence length="247" mass="28553">MGRRKVPLSRIENPTARQTTFVKRRQGLFKKTHELSVLCDAQIGLIIFSTSGKLFHYCSEPSGMEHIIGRYQNSTETQNPENNDPKLEAMHGGLRKMQKETLNLQWHLKRLTGENLNSIKFEDLDELEQQLECSVNMVRAKKFELLQQQMDNLQTKEKMLQEENDQIYHLIKEKQAAALMEHRQMGMVPNTEEHRHVLEQFPFSGEEQPGGVLQLAASLPSVSNPYHLLPAQPNLQDFIGLHHHNRL</sequence>
<evidence type="ECO:0000259" key="7">
    <source>
        <dbReference type="PROSITE" id="PS51297"/>
    </source>
</evidence>
<dbReference type="Pfam" id="PF00319">
    <property type="entry name" value="SRF-TF"/>
    <property type="match status" value="1"/>
</dbReference>
<keyword evidence="5" id="KW-0539">Nucleus</keyword>
<evidence type="ECO:0000256" key="3">
    <source>
        <dbReference type="ARBA" id="ARBA00023125"/>
    </source>
</evidence>
<dbReference type="PANTHER" id="PTHR48019">
    <property type="entry name" value="SERUM RESPONSE FACTOR HOMOLOG"/>
    <property type="match status" value="1"/>
</dbReference>
<keyword evidence="9" id="KW-1185">Reference proteome</keyword>
<dbReference type="Pfam" id="PF01486">
    <property type="entry name" value="K-box"/>
    <property type="match status" value="1"/>
</dbReference>
<evidence type="ECO:0000313" key="8">
    <source>
        <dbReference type="EMBL" id="KAE7995940.1"/>
    </source>
</evidence>
<evidence type="ECO:0000256" key="1">
    <source>
        <dbReference type="ARBA" id="ARBA00004123"/>
    </source>
</evidence>
<dbReference type="InterPro" id="IPR036879">
    <property type="entry name" value="TF_MADSbox_sf"/>
</dbReference>
<dbReference type="InterPro" id="IPR002487">
    <property type="entry name" value="TF_Kbox"/>
</dbReference>
<dbReference type="AlphaFoldDB" id="A0A5N6QCI8"/>
<organism evidence="8 9">
    <name type="scientific">Carpinus fangiana</name>
    <dbReference type="NCBI Taxonomy" id="176857"/>
    <lineage>
        <taxon>Eukaryota</taxon>
        <taxon>Viridiplantae</taxon>
        <taxon>Streptophyta</taxon>
        <taxon>Embryophyta</taxon>
        <taxon>Tracheophyta</taxon>
        <taxon>Spermatophyta</taxon>
        <taxon>Magnoliopsida</taxon>
        <taxon>eudicotyledons</taxon>
        <taxon>Gunneridae</taxon>
        <taxon>Pentapetalae</taxon>
        <taxon>rosids</taxon>
        <taxon>fabids</taxon>
        <taxon>Fagales</taxon>
        <taxon>Betulaceae</taxon>
        <taxon>Carpinus</taxon>
    </lineage>
</organism>
<reference evidence="8 9" key="1">
    <citation type="submission" date="2019-06" db="EMBL/GenBank/DDBJ databases">
        <title>A chromosomal-level reference genome of Carpinus fangiana (Coryloideae, Betulaceae).</title>
        <authorList>
            <person name="Yang X."/>
            <person name="Wang Z."/>
            <person name="Zhang L."/>
            <person name="Hao G."/>
            <person name="Liu J."/>
            <person name="Yang Y."/>
        </authorList>
    </citation>
    <scope>NUCLEOTIDE SEQUENCE [LARGE SCALE GENOMIC DNA]</scope>
    <source>
        <strain evidence="8">Cfa_2016G</strain>
        <tissue evidence="8">Leaf</tissue>
    </source>
</reference>
<dbReference type="InterPro" id="IPR050142">
    <property type="entry name" value="MADS-box/MEF2_TF"/>
</dbReference>
<evidence type="ECO:0008006" key="10">
    <source>
        <dbReference type="Google" id="ProtNLM"/>
    </source>
</evidence>
<comment type="subcellular location">
    <subcellularLocation>
        <location evidence="1">Nucleus</location>
    </subcellularLocation>
</comment>
<keyword evidence="4" id="KW-0804">Transcription</keyword>
<dbReference type="GO" id="GO:0046983">
    <property type="term" value="F:protein dimerization activity"/>
    <property type="evidence" value="ECO:0007669"/>
    <property type="project" value="InterPro"/>
</dbReference>
<dbReference type="SUPFAM" id="SSF55455">
    <property type="entry name" value="SRF-like"/>
    <property type="match status" value="1"/>
</dbReference>
<dbReference type="GO" id="GO:0005634">
    <property type="term" value="C:nucleus"/>
    <property type="evidence" value="ECO:0007669"/>
    <property type="project" value="UniProtKB-SubCell"/>
</dbReference>
<dbReference type="OrthoDB" id="1898716at2759"/>
<dbReference type="PROSITE" id="PS00350">
    <property type="entry name" value="MADS_BOX_1"/>
    <property type="match status" value="1"/>
</dbReference>
<dbReference type="InterPro" id="IPR002100">
    <property type="entry name" value="TF_MADSbox"/>
</dbReference>